<dbReference type="Proteomes" id="UP000286038">
    <property type="component" value="Unassembled WGS sequence"/>
</dbReference>
<dbReference type="Proteomes" id="UP000283589">
    <property type="component" value="Unassembled WGS sequence"/>
</dbReference>
<name>A0A415QEF2_9BACT</name>
<dbReference type="OrthoDB" id="1524679at2"/>
<evidence type="ECO:0000313" key="1">
    <source>
        <dbReference type="EMBL" id="RGV31314.1"/>
    </source>
</evidence>
<evidence type="ECO:0000313" key="6">
    <source>
        <dbReference type="Proteomes" id="UP000286063"/>
    </source>
</evidence>
<gene>
    <name evidence="1" type="ORF">DWW18_17930</name>
    <name evidence="3" type="ORF">DWZ68_15445</name>
    <name evidence="2" type="ORF">DXA50_16510</name>
</gene>
<protein>
    <submittedName>
        <fullName evidence="3">DNA-binding protein</fullName>
    </submittedName>
</protein>
<dbReference type="PANTHER" id="PTHR34585">
    <property type="match status" value="1"/>
</dbReference>
<evidence type="ECO:0000313" key="2">
    <source>
        <dbReference type="EMBL" id="RGY13325.1"/>
    </source>
</evidence>
<dbReference type="EMBL" id="QSCR01000037">
    <property type="protein sequence ID" value="RGY13325.1"/>
    <property type="molecule type" value="Genomic_DNA"/>
</dbReference>
<evidence type="ECO:0000313" key="3">
    <source>
        <dbReference type="EMBL" id="RHM40817.1"/>
    </source>
</evidence>
<evidence type="ECO:0000313" key="5">
    <source>
        <dbReference type="Proteomes" id="UP000286038"/>
    </source>
</evidence>
<organism evidence="3 5">
    <name type="scientific">Butyricimonas virosa</name>
    <dbReference type="NCBI Taxonomy" id="544645"/>
    <lineage>
        <taxon>Bacteria</taxon>
        <taxon>Pseudomonadati</taxon>
        <taxon>Bacteroidota</taxon>
        <taxon>Bacteroidia</taxon>
        <taxon>Bacteroidales</taxon>
        <taxon>Odoribacteraceae</taxon>
        <taxon>Butyricimonas</taxon>
    </lineage>
</organism>
<dbReference type="EMBL" id="QRZA01000035">
    <property type="protein sequence ID" value="RGV31314.1"/>
    <property type="molecule type" value="Genomic_DNA"/>
</dbReference>
<dbReference type="RefSeq" id="WP_018339453.1">
    <property type="nucleotide sequence ID" value="NZ_CABJDM010000027.1"/>
</dbReference>
<accession>A0A415QEF2</accession>
<keyword evidence="3" id="KW-0238">DNA-binding</keyword>
<dbReference type="PANTHER" id="PTHR34585:SF22">
    <property type="entry name" value="HELIX-TURN-HELIX DOMAIN-CONTAINING PROTEIN"/>
    <property type="match status" value="1"/>
</dbReference>
<dbReference type="Proteomes" id="UP000286063">
    <property type="component" value="Unassembled WGS sequence"/>
</dbReference>
<comment type="caution">
    <text evidence="3">The sequence shown here is derived from an EMBL/GenBank/DDBJ whole genome shotgun (WGS) entry which is preliminary data.</text>
</comment>
<dbReference type="GO" id="GO:0003677">
    <property type="term" value="F:DNA binding"/>
    <property type="evidence" value="ECO:0007669"/>
    <property type="project" value="UniProtKB-KW"/>
</dbReference>
<reference evidence="4 5" key="1">
    <citation type="submission" date="2018-08" db="EMBL/GenBank/DDBJ databases">
        <title>A genome reference for cultivated species of the human gut microbiota.</title>
        <authorList>
            <person name="Zou Y."/>
            <person name="Xue W."/>
            <person name="Luo G."/>
        </authorList>
    </citation>
    <scope>NUCLEOTIDE SEQUENCE [LARGE SCALE GENOMIC DNA]</scope>
    <source>
        <strain evidence="1 4">AF14-49</strain>
        <strain evidence="3 5">AF34-33</strain>
        <strain evidence="2 6">OF02-7</strain>
    </source>
</reference>
<evidence type="ECO:0000313" key="4">
    <source>
        <dbReference type="Proteomes" id="UP000283589"/>
    </source>
</evidence>
<dbReference type="AlphaFoldDB" id="A0A415QEF2"/>
<proteinExistence type="predicted"/>
<sequence length="115" mass="13870">MEIITFDSEVYRELKKSLDTISNYVLNKEDKQGEEDWVDEYDVCTYLKISRRTLQRIRYENLLTYSLVRGKVLIQMKEVRRLIETGTIKCDINRFADLCKGHKAYLEQRKRNKKK</sequence>
<dbReference type="EMBL" id="QRPV01000027">
    <property type="protein sequence ID" value="RHM40817.1"/>
    <property type="molecule type" value="Genomic_DNA"/>
</dbReference>